<dbReference type="GO" id="GO:0009425">
    <property type="term" value="C:bacterial-type flagellum basal body"/>
    <property type="evidence" value="ECO:0007669"/>
    <property type="project" value="InterPro"/>
</dbReference>
<name>A0A1X9SMW7_9BACT</name>
<keyword evidence="7 10" id="KW-0283">Flagellar rotation</keyword>
<evidence type="ECO:0000313" key="12">
    <source>
        <dbReference type="Proteomes" id="UP000202031"/>
    </source>
</evidence>
<keyword evidence="11" id="KW-0282">Flagellum</keyword>
<proteinExistence type="inferred from homology"/>
<evidence type="ECO:0000256" key="7">
    <source>
        <dbReference type="ARBA" id="ARBA00022779"/>
    </source>
</evidence>
<comment type="subcellular location">
    <subcellularLocation>
        <location evidence="2">Cell membrane</location>
        <topology evidence="2">Single-pass membrane protein</topology>
    </subcellularLocation>
</comment>
<keyword evidence="9 10" id="KW-0472">Membrane</keyword>
<reference evidence="12" key="1">
    <citation type="journal article" date="2017" name="Genome Biol. Evol.">
        <title>Comparative Genomic Analysis Identifies a Campylobacter Clade Deficient in Selenium Metabolism.</title>
        <authorList>
            <person name="Miller W.G."/>
            <person name="Yee E."/>
            <person name="Lopes B.S."/>
            <person name="Chapman M.H."/>
            <person name="Huynh S."/>
            <person name="Bono J.L."/>
            <person name="Parker C.T."/>
            <person name="Strachan N.J.C."/>
            <person name="Forbes K.J."/>
        </authorList>
    </citation>
    <scope>NUCLEOTIDE SEQUENCE [LARGE SCALE GENOMIC DNA]</scope>
    <source>
        <strain evidence="12">NCTC 13004</strain>
    </source>
</reference>
<dbReference type="KEGG" id="clx:CLAN_0841"/>
<evidence type="ECO:0000256" key="2">
    <source>
        <dbReference type="ARBA" id="ARBA00004162"/>
    </source>
</evidence>
<dbReference type="PANTHER" id="PTHR35091">
    <property type="entry name" value="FLAGELLAR PROTEIN FLIL"/>
    <property type="match status" value="1"/>
</dbReference>
<evidence type="ECO:0000256" key="5">
    <source>
        <dbReference type="ARBA" id="ARBA00022500"/>
    </source>
</evidence>
<organism evidence="11 12">
    <name type="scientific">Campylobacter lanienae NCTC 13004</name>
    <dbReference type="NCBI Taxonomy" id="1031753"/>
    <lineage>
        <taxon>Bacteria</taxon>
        <taxon>Pseudomonadati</taxon>
        <taxon>Campylobacterota</taxon>
        <taxon>Epsilonproteobacteria</taxon>
        <taxon>Campylobacterales</taxon>
        <taxon>Campylobacteraceae</taxon>
        <taxon>Campylobacter</taxon>
    </lineage>
</organism>
<dbReference type="GO" id="GO:0071978">
    <property type="term" value="P:bacterial-type flagellum-dependent swarming motility"/>
    <property type="evidence" value="ECO:0007669"/>
    <property type="project" value="TreeGrafter"/>
</dbReference>
<dbReference type="PANTHER" id="PTHR35091:SF2">
    <property type="entry name" value="FLAGELLAR PROTEIN FLIL"/>
    <property type="match status" value="1"/>
</dbReference>
<keyword evidence="8 10" id="KW-1133">Transmembrane helix</keyword>
<evidence type="ECO:0000256" key="9">
    <source>
        <dbReference type="ARBA" id="ARBA00023136"/>
    </source>
</evidence>
<dbReference type="Proteomes" id="UP000202031">
    <property type="component" value="Chromosome"/>
</dbReference>
<dbReference type="GO" id="GO:0005886">
    <property type="term" value="C:plasma membrane"/>
    <property type="evidence" value="ECO:0007669"/>
    <property type="project" value="UniProtKB-SubCell"/>
</dbReference>
<comment type="similarity">
    <text evidence="3 10">Belongs to the FliL family.</text>
</comment>
<dbReference type="AlphaFoldDB" id="A0A1X9SMW7"/>
<comment type="function">
    <text evidence="1 10">Controls the rotational direction of flagella during chemotaxis.</text>
</comment>
<dbReference type="EMBL" id="CP015578">
    <property type="protein sequence ID" value="ARQ97586.1"/>
    <property type="molecule type" value="Genomic_DNA"/>
</dbReference>
<evidence type="ECO:0000256" key="8">
    <source>
        <dbReference type="ARBA" id="ARBA00022989"/>
    </source>
</evidence>
<keyword evidence="11" id="KW-0966">Cell projection</keyword>
<evidence type="ECO:0000256" key="1">
    <source>
        <dbReference type="ARBA" id="ARBA00002254"/>
    </source>
</evidence>
<keyword evidence="6 10" id="KW-0812">Transmembrane</keyword>
<keyword evidence="4 10" id="KW-1003">Cell membrane</keyword>
<dbReference type="NCBIfam" id="NF006283">
    <property type="entry name" value="PRK08455.1"/>
    <property type="match status" value="1"/>
</dbReference>
<reference evidence="12" key="2">
    <citation type="journal article" date="2017" name="Genome Biol. Evol.">
        <title>Comparative genomic analysis identifies a Campylobacter clade deficient in selenium metabolism.</title>
        <authorList>
            <person name="Miller W.G."/>
            <person name="Yee E."/>
            <person name="Lopes B.S."/>
            <person name="Chapman M.H."/>
            <person name="Huynh S."/>
            <person name="Bono J.L."/>
            <person name="Parker C.T."/>
            <person name="Strachan N.J.C."/>
            <person name="Forbes K.J."/>
        </authorList>
    </citation>
    <scope>NUCLEOTIDE SEQUENCE [LARGE SCALE GENOMIC DNA]</scope>
    <source>
        <strain evidence="12">NCTC 13004</strain>
    </source>
</reference>
<keyword evidence="11" id="KW-0969">Cilium</keyword>
<dbReference type="GeneID" id="46921314"/>
<evidence type="ECO:0000256" key="6">
    <source>
        <dbReference type="ARBA" id="ARBA00022692"/>
    </source>
</evidence>
<dbReference type="RefSeq" id="WP_096013206.1">
    <property type="nucleotide sequence ID" value="NZ_CP015578.1"/>
</dbReference>
<protein>
    <recommendedName>
        <fullName evidence="10">Flagellar protein FliL</fullName>
    </recommendedName>
</protein>
<dbReference type="Pfam" id="PF03748">
    <property type="entry name" value="FliL"/>
    <property type="match status" value="1"/>
</dbReference>
<accession>A0A1X9SMW7</accession>
<dbReference type="InterPro" id="IPR005503">
    <property type="entry name" value="FliL"/>
</dbReference>
<evidence type="ECO:0000313" key="11">
    <source>
        <dbReference type="EMBL" id="ARQ97586.1"/>
    </source>
</evidence>
<sequence length="169" mass="18880">MADEDIKLESKKSPVVLIAIIGVVVFLLIIGVIVVMLLMSGGNDKQVAQAANVPTTQAAPKQRSNDFFNIGPVYPMEQYVVNLLSESGTRYLKTTMNLELSEETLSPEIDKKQALIRDIIIRSLSAKTYEDVSTAKGKERLKDELVTRINEVLRDGYIKNVFFTDFIVQ</sequence>
<keyword evidence="5 10" id="KW-0145">Chemotaxis</keyword>
<gene>
    <name evidence="11" type="primary">fliL</name>
    <name evidence="11" type="ORF">CLAN_0841</name>
</gene>
<feature type="transmembrane region" description="Helical" evidence="10">
    <location>
        <begin position="15"/>
        <end position="39"/>
    </location>
</feature>
<evidence type="ECO:0000256" key="4">
    <source>
        <dbReference type="ARBA" id="ARBA00022475"/>
    </source>
</evidence>
<dbReference type="GO" id="GO:0006935">
    <property type="term" value="P:chemotaxis"/>
    <property type="evidence" value="ECO:0007669"/>
    <property type="project" value="UniProtKB-KW"/>
</dbReference>
<evidence type="ECO:0000256" key="10">
    <source>
        <dbReference type="RuleBase" id="RU364125"/>
    </source>
</evidence>
<evidence type="ECO:0000256" key="3">
    <source>
        <dbReference type="ARBA" id="ARBA00008281"/>
    </source>
</evidence>